<evidence type="ECO:0000256" key="6">
    <source>
        <dbReference type="ARBA" id="ARBA00022832"/>
    </source>
</evidence>
<evidence type="ECO:0000256" key="5">
    <source>
        <dbReference type="ARBA" id="ARBA00022741"/>
    </source>
</evidence>
<keyword evidence="8" id="KW-0443">Lipid metabolism</keyword>
<keyword evidence="7" id="KW-0067">ATP-binding</keyword>
<evidence type="ECO:0000259" key="11">
    <source>
        <dbReference type="PROSITE" id="PS50989"/>
    </source>
</evidence>
<organism evidence="12 13">
    <name type="scientific">Pediococcus argentinicus</name>
    <dbReference type="NCBI Taxonomy" id="480391"/>
    <lineage>
        <taxon>Bacteria</taxon>
        <taxon>Bacillati</taxon>
        <taxon>Bacillota</taxon>
        <taxon>Bacilli</taxon>
        <taxon>Lactobacillales</taxon>
        <taxon>Lactobacillaceae</taxon>
        <taxon>Pediococcus</taxon>
    </lineage>
</organism>
<keyword evidence="13" id="KW-1185">Reference proteome</keyword>
<dbReference type="GO" id="GO:0003989">
    <property type="term" value="F:acetyl-CoA carboxylase activity"/>
    <property type="evidence" value="ECO:0007669"/>
    <property type="project" value="InterPro"/>
</dbReference>
<evidence type="ECO:0000256" key="10">
    <source>
        <dbReference type="ARBA" id="ARBA00049152"/>
    </source>
</evidence>
<evidence type="ECO:0000313" key="12">
    <source>
        <dbReference type="EMBL" id="KRO25495.1"/>
    </source>
</evidence>
<dbReference type="UniPathway" id="UPA00655">
    <property type="reaction ID" value="UER00711"/>
</dbReference>
<evidence type="ECO:0000313" key="13">
    <source>
        <dbReference type="Proteomes" id="UP000051249"/>
    </source>
</evidence>
<proteinExistence type="predicted"/>
<dbReference type="RefSeq" id="WP_057798772.1">
    <property type="nucleotide sequence ID" value="NZ_BJZZ01000008.1"/>
</dbReference>
<comment type="pathway">
    <text evidence="1">Lipid metabolism; malonyl-CoA biosynthesis; malonyl-CoA from acetyl-CoA: step 1/1.</text>
</comment>
<dbReference type="GO" id="GO:0006633">
    <property type="term" value="P:fatty acid biosynthetic process"/>
    <property type="evidence" value="ECO:0007669"/>
    <property type="project" value="UniProtKB-KW"/>
</dbReference>
<dbReference type="EMBL" id="JQCQ01000009">
    <property type="protein sequence ID" value="KRO25495.1"/>
    <property type="molecule type" value="Genomic_DNA"/>
</dbReference>
<evidence type="ECO:0000256" key="2">
    <source>
        <dbReference type="ARBA" id="ARBA00011883"/>
    </source>
</evidence>
<name>A0A0R2NI75_9LACO</name>
<keyword evidence="3" id="KW-0444">Lipid biosynthesis</keyword>
<keyword evidence="5" id="KW-0547">Nucleotide-binding</keyword>
<dbReference type="InterPro" id="IPR029045">
    <property type="entry name" value="ClpP/crotonase-like_dom_sf"/>
</dbReference>
<comment type="catalytic activity">
    <reaction evidence="10">
        <text>N(6)-carboxybiotinyl-L-lysyl-[protein] + acetyl-CoA = N(6)-biotinyl-L-lysyl-[protein] + malonyl-CoA</text>
        <dbReference type="Rhea" id="RHEA:54728"/>
        <dbReference type="Rhea" id="RHEA-COMP:10505"/>
        <dbReference type="Rhea" id="RHEA-COMP:10506"/>
        <dbReference type="ChEBI" id="CHEBI:57288"/>
        <dbReference type="ChEBI" id="CHEBI:57384"/>
        <dbReference type="ChEBI" id="CHEBI:83144"/>
        <dbReference type="ChEBI" id="CHEBI:83145"/>
        <dbReference type="EC" id="2.1.3.15"/>
    </reaction>
</comment>
<dbReference type="PANTHER" id="PTHR42853:SF3">
    <property type="entry name" value="ACETYL-COENZYME A CARBOXYLASE CARBOXYL TRANSFERASE SUBUNIT ALPHA, CHLOROPLASTIC"/>
    <property type="match status" value="1"/>
</dbReference>
<gene>
    <name evidence="12" type="ORF">IV88_GL001745</name>
</gene>
<dbReference type="PRINTS" id="PR01069">
    <property type="entry name" value="ACCCTRFRASEA"/>
</dbReference>
<sequence length="256" mass="28611">MVKLSPFEIVKAARSTEKITTSDLIRNLVPDFFELHGDRGRLDDAAVIGGIGTLNGRPITIVGTQKGEDLAENINRHFGSAEPEGYRKILRLMKQAEKFHRPILALINTPGAYPDMNAEYHGQGSAIANCLLEEMQLQVPYLSIVIGEGGSGGALALACGNQVWMTEQSTYSVLSPEGYASIMWKDSSRVEEAAKALHLTPTELLNEQIIDRVIPEVRNAEDIHDLRKIIFAEFQKLEQLSATELVEQRYRRFRKY</sequence>
<reference evidence="12 13" key="1">
    <citation type="journal article" date="2015" name="Genome Announc.">
        <title>Expanding the biotechnology potential of lactobacilli through comparative genomics of 213 strains and associated genera.</title>
        <authorList>
            <person name="Sun Z."/>
            <person name="Harris H.M."/>
            <person name="McCann A."/>
            <person name="Guo C."/>
            <person name="Argimon S."/>
            <person name="Zhang W."/>
            <person name="Yang X."/>
            <person name="Jeffery I.B."/>
            <person name="Cooney J.C."/>
            <person name="Kagawa T.F."/>
            <person name="Liu W."/>
            <person name="Song Y."/>
            <person name="Salvetti E."/>
            <person name="Wrobel A."/>
            <person name="Rasinkangas P."/>
            <person name="Parkhill J."/>
            <person name="Rea M.C."/>
            <person name="O'Sullivan O."/>
            <person name="Ritari J."/>
            <person name="Douillard F.P."/>
            <person name="Paul Ross R."/>
            <person name="Yang R."/>
            <person name="Briner A.E."/>
            <person name="Felis G.E."/>
            <person name="de Vos W.M."/>
            <person name="Barrangou R."/>
            <person name="Klaenhammer T.R."/>
            <person name="Caufield P.W."/>
            <person name="Cui Y."/>
            <person name="Zhang H."/>
            <person name="O'Toole P.W."/>
        </authorList>
    </citation>
    <scope>NUCLEOTIDE SEQUENCE [LARGE SCALE GENOMIC DNA]</scope>
    <source>
        <strain evidence="12 13">DSM 23026</strain>
    </source>
</reference>
<dbReference type="InterPro" id="IPR011763">
    <property type="entry name" value="COA_CT_C"/>
</dbReference>
<keyword evidence="6" id="KW-0276">Fatty acid metabolism</keyword>
<accession>A0A0R2NI75</accession>
<dbReference type="Gene3D" id="3.90.226.10">
    <property type="entry name" value="2-enoyl-CoA Hydratase, Chain A, domain 1"/>
    <property type="match status" value="1"/>
</dbReference>
<dbReference type="SUPFAM" id="SSF52096">
    <property type="entry name" value="ClpP/crotonase"/>
    <property type="match status" value="1"/>
</dbReference>
<dbReference type="GO" id="GO:0009317">
    <property type="term" value="C:acetyl-CoA carboxylase complex"/>
    <property type="evidence" value="ECO:0007669"/>
    <property type="project" value="InterPro"/>
</dbReference>
<comment type="caution">
    <text evidence="12">The sequence shown here is derived from an EMBL/GenBank/DDBJ whole genome shotgun (WGS) entry which is preliminary data.</text>
</comment>
<evidence type="ECO:0000256" key="8">
    <source>
        <dbReference type="ARBA" id="ARBA00023098"/>
    </source>
</evidence>
<dbReference type="GO" id="GO:0016743">
    <property type="term" value="F:carboxyl- or carbamoyltransferase activity"/>
    <property type="evidence" value="ECO:0007669"/>
    <property type="project" value="InterPro"/>
</dbReference>
<dbReference type="GO" id="GO:0005524">
    <property type="term" value="F:ATP binding"/>
    <property type="evidence" value="ECO:0007669"/>
    <property type="project" value="UniProtKB-KW"/>
</dbReference>
<dbReference type="GO" id="GO:2001295">
    <property type="term" value="P:malonyl-CoA biosynthetic process"/>
    <property type="evidence" value="ECO:0007669"/>
    <property type="project" value="UniProtKB-UniPathway"/>
</dbReference>
<dbReference type="PANTHER" id="PTHR42853">
    <property type="entry name" value="ACETYL-COENZYME A CARBOXYLASE CARBOXYL TRANSFERASE SUBUNIT ALPHA"/>
    <property type="match status" value="1"/>
</dbReference>
<dbReference type="PROSITE" id="PS50989">
    <property type="entry name" value="COA_CT_CTER"/>
    <property type="match status" value="1"/>
</dbReference>
<dbReference type="PATRIC" id="fig|480391.4.peg.1791"/>
<evidence type="ECO:0000256" key="3">
    <source>
        <dbReference type="ARBA" id="ARBA00022516"/>
    </source>
</evidence>
<dbReference type="Pfam" id="PF03255">
    <property type="entry name" value="ACCA"/>
    <property type="match status" value="1"/>
</dbReference>
<dbReference type="Proteomes" id="UP000051249">
    <property type="component" value="Unassembled WGS sequence"/>
</dbReference>
<dbReference type="EC" id="2.1.3.15" evidence="2"/>
<dbReference type="AlphaFoldDB" id="A0A0R2NI75"/>
<dbReference type="InterPro" id="IPR001095">
    <property type="entry name" value="Acetyl_CoA_COase_a_su"/>
</dbReference>
<evidence type="ECO:0000256" key="1">
    <source>
        <dbReference type="ARBA" id="ARBA00004956"/>
    </source>
</evidence>
<feature type="domain" description="CoA carboxyltransferase C-terminal" evidence="11">
    <location>
        <begin position="1"/>
        <end position="236"/>
    </location>
</feature>
<dbReference type="OrthoDB" id="9808023at2"/>
<dbReference type="NCBIfam" id="NF041504">
    <property type="entry name" value="AccA_sub"/>
    <property type="match status" value="1"/>
</dbReference>
<keyword evidence="4" id="KW-0808">Transferase</keyword>
<evidence type="ECO:0000256" key="4">
    <source>
        <dbReference type="ARBA" id="ARBA00022679"/>
    </source>
</evidence>
<protein>
    <recommendedName>
        <fullName evidence="2">acetyl-CoA carboxytransferase</fullName>
        <ecNumber evidence="2">2.1.3.15</ecNumber>
    </recommendedName>
</protein>
<evidence type="ECO:0000256" key="7">
    <source>
        <dbReference type="ARBA" id="ARBA00022840"/>
    </source>
</evidence>
<evidence type="ECO:0000256" key="9">
    <source>
        <dbReference type="ARBA" id="ARBA00023160"/>
    </source>
</evidence>
<keyword evidence="9" id="KW-0275">Fatty acid biosynthesis</keyword>